<dbReference type="PANTHER" id="PTHR11228">
    <property type="entry name" value="RADICAL SAM DOMAIN PROTEIN"/>
    <property type="match status" value="1"/>
</dbReference>
<keyword evidence="7" id="KW-1185">Reference proteome</keyword>
<dbReference type="SUPFAM" id="SSF102114">
    <property type="entry name" value="Radical SAM enzymes"/>
    <property type="match status" value="1"/>
</dbReference>
<dbReference type="InterPro" id="IPR013785">
    <property type="entry name" value="Aldolase_TIM"/>
</dbReference>
<keyword evidence="4" id="KW-0411">Iron-sulfur</keyword>
<dbReference type="EMBL" id="JAGIOO010000001">
    <property type="protein sequence ID" value="MBP2479431.1"/>
    <property type="molecule type" value="Genomic_DNA"/>
</dbReference>
<dbReference type="InterPro" id="IPR007197">
    <property type="entry name" value="rSAM"/>
</dbReference>
<evidence type="ECO:0000256" key="4">
    <source>
        <dbReference type="ARBA" id="ARBA00023014"/>
    </source>
</evidence>
<dbReference type="InterPro" id="IPR058240">
    <property type="entry name" value="rSAM_sf"/>
</dbReference>
<reference evidence="6 7" key="1">
    <citation type="submission" date="2021-03" db="EMBL/GenBank/DDBJ databases">
        <title>Sequencing the genomes of 1000 actinobacteria strains.</title>
        <authorList>
            <person name="Klenk H.-P."/>
        </authorList>
    </citation>
    <scope>NUCLEOTIDE SEQUENCE [LARGE SCALE GENOMIC DNA]</scope>
    <source>
        <strain evidence="6 7">DSM 44580</strain>
    </source>
</reference>
<dbReference type="PROSITE" id="PS51918">
    <property type="entry name" value="RADICAL_SAM"/>
    <property type="match status" value="1"/>
</dbReference>
<evidence type="ECO:0000256" key="1">
    <source>
        <dbReference type="ARBA" id="ARBA00022691"/>
    </source>
</evidence>
<name>A0ABS5AS96_9PSEU</name>
<dbReference type="RefSeq" id="WP_209707753.1">
    <property type="nucleotide sequence ID" value="NZ_JAGIOO010000001.1"/>
</dbReference>
<dbReference type="Proteomes" id="UP001519363">
    <property type="component" value="Unassembled WGS sequence"/>
</dbReference>
<dbReference type="InterPro" id="IPR050377">
    <property type="entry name" value="Radical_SAM_PqqE_MftC-like"/>
</dbReference>
<organism evidence="6 7">
    <name type="scientific">Crossiella equi</name>
    <dbReference type="NCBI Taxonomy" id="130796"/>
    <lineage>
        <taxon>Bacteria</taxon>
        <taxon>Bacillati</taxon>
        <taxon>Actinomycetota</taxon>
        <taxon>Actinomycetes</taxon>
        <taxon>Pseudonocardiales</taxon>
        <taxon>Pseudonocardiaceae</taxon>
        <taxon>Crossiella</taxon>
    </lineage>
</organism>
<comment type="caution">
    <text evidence="6">The sequence shown here is derived from an EMBL/GenBank/DDBJ whole genome shotgun (WGS) entry which is preliminary data.</text>
</comment>
<feature type="domain" description="Radical SAM core" evidence="5">
    <location>
        <begin position="2"/>
        <end position="211"/>
    </location>
</feature>
<dbReference type="SFLD" id="SFLDG01067">
    <property type="entry name" value="SPASM/twitch_domain_containing"/>
    <property type="match status" value="1"/>
</dbReference>
<keyword evidence="1" id="KW-0949">S-adenosyl-L-methionine</keyword>
<proteinExistence type="predicted"/>
<evidence type="ECO:0000313" key="7">
    <source>
        <dbReference type="Proteomes" id="UP001519363"/>
    </source>
</evidence>
<dbReference type="PANTHER" id="PTHR11228:SF7">
    <property type="entry name" value="PQQA PEPTIDE CYCLASE"/>
    <property type="match status" value="1"/>
</dbReference>
<evidence type="ECO:0000313" key="6">
    <source>
        <dbReference type="EMBL" id="MBP2479431.1"/>
    </source>
</evidence>
<keyword evidence="2" id="KW-0479">Metal-binding</keyword>
<keyword evidence="3" id="KW-0408">Iron</keyword>
<accession>A0ABS5AS96</accession>
<evidence type="ECO:0000256" key="2">
    <source>
        <dbReference type="ARBA" id="ARBA00022723"/>
    </source>
</evidence>
<dbReference type="SFLD" id="SFLDS00029">
    <property type="entry name" value="Radical_SAM"/>
    <property type="match status" value="1"/>
</dbReference>
<dbReference type="Gene3D" id="3.20.20.70">
    <property type="entry name" value="Aldolase class I"/>
    <property type="match status" value="1"/>
</dbReference>
<sequence length="273" mass="29142">MTTTETTAFLWLYLTDKCQQRCTHCATGSSPEGTHGTMTTEDWHRVLTQAAESGVHRVQFVGGEPTLHPDLGPLINHALALNMSVEVFSNLVWIPERLWPVLERPGVSLATSYYSDDEGEHAGITGARTLARIRTNLAEARRRAIPVRAGVIDHGGPQRLAQARWELADLGVEEVAQTRVRELGRAAPDGRGCAAELCGACGDGVAAIGPDGEVRPCLFAKWVTAGHVTGDGLDRALATMPRVRAGLIAAGMPATTANACPPSGDNCWPHNAQ</sequence>
<protein>
    <submittedName>
        <fullName evidence="6">MoaA/NifB/PqqE/SkfB family radical SAM enzyme</fullName>
    </submittedName>
</protein>
<evidence type="ECO:0000259" key="5">
    <source>
        <dbReference type="PROSITE" id="PS51918"/>
    </source>
</evidence>
<dbReference type="Pfam" id="PF04055">
    <property type="entry name" value="Radical_SAM"/>
    <property type="match status" value="1"/>
</dbReference>
<evidence type="ECO:0000256" key="3">
    <source>
        <dbReference type="ARBA" id="ARBA00023004"/>
    </source>
</evidence>
<gene>
    <name evidence="6" type="ORF">JOF53_008303</name>
</gene>
<dbReference type="CDD" id="cd01335">
    <property type="entry name" value="Radical_SAM"/>
    <property type="match status" value="1"/>
</dbReference>